<organism evidence="2 3">
    <name type="scientific">Drosophila guanche</name>
    <name type="common">Fruit fly</name>
    <dbReference type="NCBI Taxonomy" id="7266"/>
    <lineage>
        <taxon>Eukaryota</taxon>
        <taxon>Metazoa</taxon>
        <taxon>Ecdysozoa</taxon>
        <taxon>Arthropoda</taxon>
        <taxon>Hexapoda</taxon>
        <taxon>Insecta</taxon>
        <taxon>Pterygota</taxon>
        <taxon>Neoptera</taxon>
        <taxon>Endopterygota</taxon>
        <taxon>Diptera</taxon>
        <taxon>Brachycera</taxon>
        <taxon>Muscomorpha</taxon>
        <taxon>Ephydroidea</taxon>
        <taxon>Drosophilidae</taxon>
        <taxon>Drosophila</taxon>
        <taxon>Sophophora</taxon>
    </lineage>
</organism>
<reference evidence="3" key="1">
    <citation type="submission" date="2018-01" db="EMBL/GenBank/DDBJ databases">
        <authorList>
            <person name="Alioto T."/>
            <person name="Alioto T."/>
        </authorList>
    </citation>
    <scope>NUCLEOTIDE SEQUENCE [LARGE SCALE GENOMIC DNA]</scope>
</reference>
<protein>
    <recommendedName>
        <fullName evidence="1">CCC domain-containing protein</fullName>
    </recommendedName>
</protein>
<keyword evidence="3" id="KW-1185">Reference proteome</keyword>
<dbReference type="EMBL" id="OUUW01000002">
    <property type="protein sequence ID" value="SPP77144.1"/>
    <property type="molecule type" value="Genomic_DNA"/>
</dbReference>
<dbReference type="Proteomes" id="UP000268350">
    <property type="component" value="Unassembled WGS sequence"/>
</dbReference>
<dbReference type="InterPro" id="IPR058250">
    <property type="entry name" value="CCC"/>
</dbReference>
<dbReference type="AlphaFoldDB" id="A0A3B0J5B9"/>
<feature type="domain" description="CCC" evidence="1">
    <location>
        <begin position="88"/>
        <end position="190"/>
    </location>
</feature>
<dbReference type="OrthoDB" id="6610578at2759"/>
<accession>A0A3B0J5B9</accession>
<proteinExistence type="predicted"/>
<name>A0A3B0J5B9_DROGU</name>
<evidence type="ECO:0000313" key="3">
    <source>
        <dbReference type="Proteomes" id="UP000268350"/>
    </source>
</evidence>
<dbReference type="OMA" id="HICYADE"/>
<sequence>MWNQVECNGSAGEDCLCQRLRGATERSHEGVTAPRVSLSYQSSSTFLLLILSLSGTLAAPQTSCIMCDKEDLRPRVPPYSDSYEEFTFDHQVSQHDAMEALRRFNETHGLKNACNTVKCDSNVLKYCLGNQFINDHCWCELQHREEGLPFVPHICYADEKVHRPSIGSCFLFDEVKECCCAPAWAKKWRHISGSSRSQNTPKILITLLFAYSLLHWISRRGLSC</sequence>
<gene>
    <name evidence="2" type="ORF">DGUA_6G007787</name>
</gene>
<dbReference type="Pfam" id="PF26644">
    <property type="entry name" value="CCC"/>
    <property type="match status" value="1"/>
</dbReference>
<evidence type="ECO:0000313" key="2">
    <source>
        <dbReference type="EMBL" id="SPP77144.1"/>
    </source>
</evidence>
<evidence type="ECO:0000259" key="1">
    <source>
        <dbReference type="Pfam" id="PF26644"/>
    </source>
</evidence>